<evidence type="ECO:0008006" key="3">
    <source>
        <dbReference type="Google" id="ProtNLM"/>
    </source>
</evidence>
<accession>A0A2Z6M3L7</accession>
<gene>
    <name evidence="1" type="ORF">TSUD_355920</name>
</gene>
<organism evidence="1 2">
    <name type="scientific">Trifolium subterraneum</name>
    <name type="common">Subterranean clover</name>
    <dbReference type="NCBI Taxonomy" id="3900"/>
    <lineage>
        <taxon>Eukaryota</taxon>
        <taxon>Viridiplantae</taxon>
        <taxon>Streptophyta</taxon>
        <taxon>Embryophyta</taxon>
        <taxon>Tracheophyta</taxon>
        <taxon>Spermatophyta</taxon>
        <taxon>Magnoliopsida</taxon>
        <taxon>eudicotyledons</taxon>
        <taxon>Gunneridae</taxon>
        <taxon>Pentapetalae</taxon>
        <taxon>rosids</taxon>
        <taxon>fabids</taxon>
        <taxon>Fabales</taxon>
        <taxon>Fabaceae</taxon>
        <taxon>Papilionoideae</taxon>
        <taxon>50 kb inversion clade</taxon>
        <taxon>NPAAA clade</taxon>
        <taxon>Hologalegina</taxon>
        <taxon>IRL clade</taxon>
        <taxon>Trifolieae</taxon>
        <taxon>Trifolium</taxon>
    </lineage>
</organism>
<reference evidence="2" key="1">
    <citation type="journal article" date="2017" name="Front. Plant Sci.">
        <title>Climate Clever Clovers: New Paradigm to Reduce the Environmental Footprint of Ruminants by Breeding Low Methanogenic Forages Utilizing Haplotype Variation.</title>
        <authorList>
            <person name="Kaur P."/>
            <person name="Appels R."/>
            <person name="Bayer P.E."/>
            <person name="Keeble-Gagnere G."/>
            <person name="Wang J."/>
            <person name="Hirakawa H."/>
            <person name="Shirasawa K."/>
            <person name="Vercoe P."/>
            <person name="Stefanova K."/>
            <person name="Durmic Z."/>
            <person name="Nichols P."/>
            <person name="Revell C."/>
            <person name="Isobe S.N."/>
            <person name="Edwards D."/>
            <person name="Erskine W."/>
        </authorList>
    </citation>
    <scope>NUCLEOTIDE SEQUENCE [LARGE SCALE GENOMIC DNA]</scope>
    <source>
        <strain evidence="2">cv. Daliak</strain>
    </source>
</reference>
<dbReference type="Proteomes" id="UP000242715">
    <property type="component" value="Unassembled WGS sequence"/>
</dbReference>
<dbReference type="EMBL" id="DF973296">
    <property type="protein sequence ID" value="GAU24763.1"/>
    <property type="molecule type" value="Genomic_DNA"/>
</dbReference>
<name>A0A2Z6M3L7_TRISU</name>
<evidence type="ECO:0000313" key="2">
    <source>
        <dbReference type="Proteomes" id="UP000242715"/>
    </source>
</evidence>
<evidence type="ECO:0000313" key="1">
    <source>
        <dbReference type="EMBL" id="GAU24763.1"/>
    </source>
</evidence>
<keyword evidence="2" id="KW-1185">Reference proteome</keyword>
<proteinExistence type="predicted"/>
<protein>
    <recommendedName>
        <fullName evidence="3">RNase H type-1 domain-containing protein</fullName>
    </recommendedName>
</protein>
<dbReference type="AlphaFoldDB" id="A0A2Z6M3L7"/>
<sequence>MLRIVNHGEVEAAKEWLGDGAFKGRDESGAVCGGVIRELWGVPGGSSYARILGFDTIEFHVDSMTVAQVILTTFTKFEAC</sequence>